<dbReference type="PRINTS" id="PR02012">
    <property type="entry name" value="RCMTNOP2"/>
</dbReference>
<dbReference type="PRINTS" id="PR02008">
    <property type="entry name" value="RCMTFAMILY"/>
</dbReference>
<evidence type="ECO:0000256" key="3">
    <source>
        <dbReference type="ARBA" id="ARBA00022517"/>
    </source>
</evidence>
<feature type="binding site" evidence="10">
    <location>
        <position position="426"/>
    </location>
    <ligand>
        <name>S-adenosyl-L-methionine</name>
        <dbReference type="ChEBI" id="CHEBI:59789"/>
    </ligand>
</feature>
<dbReference type="InterPro" id="IPR054728">
    <property type="entry name" value="RsmB-like_ferredoxin"/>
</dbReference>
<dbReference type="SUPFAM" id="SSF53335">
    <property type="entry name" value="S-adenosyl-L-methionine-dependent methyltransferases"/>
    <property type="match status" value="1"/>
</dbReference>
<dbReference type="EMBL" id="JAULSW010000001">
    <property type="protein sequence ID" value="KAK3393483.1"/>
    <property type="molecule type" value="Genomic_DNA"/>
</dbReference>
<keyword evidence="7 10" id="KW-0694">RNA-binding</keyword>
<evidence type="ECO:0000256" key="7">
    <source>
        <dbReference type="ARBA" id="ARBA00022884"/>
    </source>
</evidence>
<evidence type="ECO:0000313" key="14">
    <source>
        <dbReference type="Proteomes" id="UP001285441"/>
    </source>
</evidence>
<evidence type="ECO:0000256" key="4">
    <source>
        <dbReference type="ARBA" id="ARBA00022603"/>
    </source>
</evidence>
<feature type="active site" description="Nucleophile" evidence="10">
    <location>
        <position position="500"/>
    </location>
</feature>
<keyword evidence="8" id="KW-0539">Nucleus</keyword>
<reference evidence="13" key="2">
    <citation type="submission" date="2023-06" db="EMBL/GenBank/DDBJ databases">
        <authorList>
            <consortium name="Lawrence Berkeley National Laboratory"/>
            <person name="Haridas S."/>
            <person name="Hensen N."/>
            <person name="Bonometti L."/>
            <person name="Westerberg I."/>
            <person name="Brannstrom I.O."/>
            <person name="Guillou S."/>
            <person name="Cros-Aarteil S."/>
            <person name="Calhoun S."/>
            <person name="Kuo A."/>
            <person name="Mondo S."/>
            <person name="Pangilinan J."/>
            <person name="Riley R."/>
            <person name="LaButti K."/>
            <person name="Andreopoulos B."/>
            <person name="Lipzen A."/>
            <person name="Chen C."/>
            <person name="Yanf M."/>
            <person name="Daum C."/>
            <person name="Ng V."/>
            <person name="Clum A."/>
            <person name="Steindorff A."/>
            <person name="Ohm R."/>
            <person name="Martin F."/>
            <person name="Silar P."/>
            <person name="Natvig D."/>
            <person name="Lalanne C."/>
            <person name="Gautier V."/>
            <person name="Ament-velasquez S.L."/>
            <person name="Kruys A."/>
            <person name="Hutchinson M.I."/>
            <person name="Powell A.J."/>
            <person name="Barry K."/>
            <person name="Miller A.N."/>
            <person name="Grigoriev I.V."/>
            <person name="Debuchy R."/>
            <person name="Gladieux P."/>
            <person name="Thoren M.H."/>
            <person name="Johannesson H."/>
        </authorList>
    </citation>
    <scope>NUCLEOTIDE SEQUENCE</scope>
    <source>
        <strain evidence="13">CBS 232.78</strain>
    </source>
</reference>
<feature type="compositionally biased region" description="Acidic residues" evidence="11">
    <location>
        <begin position="109"/>
        <end position="123"/>
    </location>
</feature>
<dbReference type="InterPro" id="IPR023273">
    <property type="entry name" value="RCMT_NOP2"/>
</dbReference>
<dbReference type="GO" id="GO:0009383">
    <property type="term" value="F:rRNA (cytosine-C5-)-methyltransferase activity"/>
    <property type="evidence" value="ECO:0007669"/>
    <property type="project" value="TreeGrafter"/>
</dbReference>
<keyword evidence="5 10" id="KW-0808">Transferase</keyword>
<feature type="region of interest" description="Disordered" evidence="11">
    <location>
        <begin position="584"/>
        <end position="624"/>
    </location>
</feature>
<feature type="binding site" evidence="10">
    <location>
        <begin position="375"/>
        <end position="381"/>
    </location>
    <ligand>
        <name>S-adenosyl-L-methionine</name>
        <dbReference type="ChEBI" id="CHEBI:59789"/>
    </ligand>
</feature>
<dbReference type="InterPro" id="IPR011023">
    <property type="entry name" value="Nop2p"/>
</dbReference>
<dbReference type="InterPro" id="IPR029063">
    <property type="entry name" value="SAM-dependent_MTases_sf"/>
</dbReference>
<dbReference type="InterPro" id="IPR001678">
    <property type="entry name" value="MeTrfase_RsmB-F_NOP2_dom"/>
</dbReference>
<dbReference type="FunFam" id="3.30.70.1170:FF:000001">
    <property type="entry name" value="Ribosomal RNA methyltransferase Nop2"/>
    <property type="match status" value="1"/>
</dbReference>
<dbReference type="PROSITE" id="PS01153">
    <property type="entry name" value="NOL1_NOP2_SUN"/>
    <property type="match status" value="1"/>
</dbReference>
<comment type="caution">
    <text evidence="13">The sequence shown here is derived from an EMBL/GenBank/DDBJ whole genome shotgun (WGS) entry which is preliminary data.</text>
</comment>
<feature type="compositionally biased region" description="Low complexity" evidence="11">
    <location>
        <begin position="63"/>
        <end position="74"/>
    </location>
</feature>
<dbReference type="InterPro" id="IPR023267">
    <property type="entry name" value="RCMT"/>
</dbReference>
<sequence length="783" mass="86005">MGVGRRMQKQGAPEPLSEEHYASLKRKKGIAADAFLPEAPNKKPRIRPKKPLKGAKGQEKPNAKGAAPKPAAKAAKPKKAPAIGSDDDEFGASDLDDVDPMDGVTLGDDFLDSGDDDDSVYDSDQDRPKGSKESKKEAFVFSDDEDDNEDREEKLTAANIEGLSQKLDKKLAEEAAENEAELREAALQTNIAGDTPNILGDDDDDDELAAKKTLLAPDLQMLRTRITETIRVLEDFSNLAEEGQSRVEYTNQLLKDFCAYYGYNEFLAEKLINLFPAREAFAFFEANESPRPVVIRTNTLRTHRRDLAQALINRGVTLEPVGKWSKVGLQVFDTNVPLGATPEYLAGHYILQAASSFLPVMALCPQENERVLDMAAAPGGKTSHMAALMKNTGCIFANDPSKKRAKGLIGNIHRLGARNVIVCNYDAREFPRVMGGFDRVLLDAPCSGTGVIAKDPTVKTNRDEKDFQVLPHTQKQLLLAAIDSVNHASKTGGYLVYSTCSVAVEENEQVVAYALSRRPNVKLVETGLPFGKEGFTSFMGKDFPQSMKMTRRFYPHLYNVDGFFVAKFQKIGPTPANAVMATKDKNNQAKPRSVIEVENEAADKTPIKEDGEEEGEFEAFAEEEDQEYILRAKRNAMRRRGLDPRALKKPPTERKPRDAEMSDAVSDAVSDAETPEKGKKATPAKEAKDVQMPDAGTPEKGKKSKKAKASKPVADESKDVEMSDAGAPKKGKGKAEKADKKIVDKKVDEAKEVKTSGPKVPNKGWSKEGKNRKKNKDKDVEMS</sequence>
<dbReference type="GO" id="GO:0003723">
    <property type="term" value="F:RNA binding"/>
    <property type="evidence" value="ECO:0007669"/>
    <property type="project" value="UniProtKB-UniRule"/>
</dbReference>
<feature type="compositionally biased region" description="Basic and acidic residues" evidence="11">
    <location>
        <begin position="640"/>
        <end position="660"/>
    </location>
</feature>
<feature type="compositionally biased region" description="Acidic residues" evidence="11">
    <location>
        <begin position="85"/>
        <end position="100"/>
    </location>
</feature>
<keyword evidence="14" id="KW-1185">Reference proteome</keyword>
<evidence type="ECO:0000313" key="13">
    <source>
        <dbReference type="EMBL" id="KAK3393483.1"/>
    </source>
</evidence>
<feature type="compositionally biased region" description="Acidic residues" evidence="11">
    <location>
        <begin position="610"/>
        <end position="624"/>
    </location>
</feature>
<evidence type="ECO:0000256" key="11">
    <source>
        <dbReference type="SAM" id="MobiDB-lite"/>
    </source>
</evidence>
<dbReference type="InterPro" id="IPR049560">
    <property type="entry name" value="MeTrfase_RsmB-F_NOP2_cat"/>
</dbReference>
<dbReference type="GO" id="GO:0000470">
    <property type="term" value="P:maturation of LSU-rRNA"/>
    <property type="evidence" value="ECO:0007669"/>
    <property type="project" value="TreeGrafter"/>
</dbReference>
<dbReference type="Proteomes" id="UP001285441">
    <property type="component" value="Unassembled WGS sequence"/>
</dbReference>
<feature type="compositionally biased region" description="Basic residues" evidence="11">
    <location>
        <begin position="42"/>
        <end position="53"/>
    </location>
</feature>
<dbReference type="NCBIfam" id="TIGR00446">
    <property type="entry name" value="nop2p"/>
    <property type="match status" value="1"/>
</dbReference>
<dbReference type="AlphaFoldDB" id="A0AAE0P4T9"/>
<evidence type="ECO:0000256" key="1">
    <source>
        <dbReference type="ARBA" id="ARBA00004604"/>
    </source>
</evidence>
<dbReference type="Gene3D" id="3.30.70.1170">
    <property type="entry name" value="Sun protein, domain 3"/>
    <property type="match status" value="1"/>
</dbReference>
<feature type="binding site" evidence="10">
    <location>
        <position position="399"/>
    </location>
    <ligand>
        <name>S-adenosyl-L-methionine</name>
        <dbReference type="ChEBI" id="CHEBI:59789"/>
    </ligand>
</feature>
<feature type="compositionally biased region" description="Basic and acidic residues" evidence="11">
    <location>
        <begin position="733"/>
        <end position="754"/>
    </location>
</feature>
<proteinExistence type="inferred from homology"/>
<evidence type="ECO:0000256" key="9">
    <source>
        <dbReference type="ARBA" id="ARBA00082314"/>
    </source>
</evidence>
<evidence type="ECO:0000256" key="6">
    <source>
        <dbReference type="ARBA" id="ARBA00022691"/>
    </source>
</evidence>
<reference evidence="13" key="1">
    <citation type="journal article" date="2023" name="Mol. Phylogenet. Evol.">
        <title>Genome-scale phylogeny and comparative genomics of the fungal order Sordariales.</title>
        <authorList>
            <person name="Hensen N."/>
            <person name="Bonometti L."/>
            <person name="Westerberg I."/>
            <person name="Brannstrom I.O."/>
            <person name="Guillou S."/>
            <person name="Cros-Aarteil S."/>
            <person name="Calhoun S."/>
            <person name="Haridas S."/>
            <person name="Kuo A."/>
            <person name="Mondo S."/>
            <person name="Pangilinan J."/>
            <person name="Riley R."/>
            <person name="LaButti K."/>
            <person name="Andreopoulos B."/>
            <person name="Lipzen A."/>
            <person name="Chen C."/>
            <person name="Yan M."/>
            <person name="Daum C."/>
            <person name="Ng V."/>
            <person name="Clum A."/>
            <person name="Steindorff A."/>
            <person name="Ohm R.A."/>
            <person name="Martin F."/>
            <person name="Silar P."/>
            <person name="Natvig D.O."/>
            <person name="Lalanne C."/>
            <person name="Gautier V."/>
            <person name="Ament-Velasquez S.L."/>
            <person name="Kruys A."/>
            <person name="Hutchinson M.I."/>
            <person name="Powell A.J."/>
            <person name="Barry K."/>
            <person name="Miller A.N."/>
            <person name="Grigoriev I.V."/>
            <person name="Debuchy R."/>
            <person name="Gladieux P."/>
            <person name="Hiltunen Thoren M."/>
            <person name="Johannesson H."/>
        </authorList>
    </citation>
    <scope>NUCLEOTIDE SEQUENCE</scope>
    <source>
        <strain evidence="13">CBS 232.78</strain>
    </source>
</reference>
<feature type="compositionally biased region" description="Basic and acidic residues" evidence="11">
    <location>
        <begin position="674"/>
        <end position="701"/>
    </location>
</feature>
<feature type="binding site" evidence="10">
    <location>
        <position position="443"/>
    </location>
    <ligand>
        <name>S-adenosyl-L-methionine</name>
        <dbReference type="ChEBI" id="CHEBI:59789"/>
    </ligand>
</feature>
<comment type="similarity">
    <text evidence="2 10">Belongs to the class I-like SAM-binding methyltransferase superfamily. RsmB/NOP family.</text>
</comment>
<evidence type="ECO:0000259" key="12">
    <source>
        <dbReference type="PROSITE" id="PS51686"/>
    </source>
</evidence>
<dbReference type="Pfam" id="PF01189">
    <property type="entry name" value="Methyltr_RsmB-F"/>
    <property type="match status" value="1"/>
</dbReference>
<keyword evidence="6 10" id="KW-0949">S-adenosyl-L-methionine</keyword>
<feature type="domain" description="SAM-dependent MTase RsmB/NOP-type" evidence="12">
    <location>
        <begin position="283"/>
        <end position="571"/>
    </location>
</feature>
<keyword evidence="4 10" id="KW-0489">Methyltransferase</keyword>
<gene>
    <name evidence="13" type="ORF">B0H63DRAFT_18360</name>
</gene>
<comment type="subcellular location">
    <subcellularLocation>
        <location evidence="1">Nucleus</location>
        <location evidence="1">Nucleolus</location>
    </subcellularLocation>
</comment>
<evidence type="ECO:0000256" key="8">
    <source>
        <dbReference type="ARBA" id="ARBA00023242"/>
    </source>
</evidence>
<dbReference type="InterPro" id="IPR018314">
    <property type="entry name" value="RsmB/NOL1/NOP2-like_CS"/>
</dbReference>
<protein>
    <recommendedName>
        <fullName evidence="9">Nucleolar protein 2</fullName>
    </recommendedName>
</protein>
<evidence type="ECO:0000256" key="5">
    <source>
        <dbReference type="ARBA" id="ARBA00022679"/>
    </source>
</evidence>
<evidence type="ECO:0000256" key="10">
    <source>
        <dbReference type="PROSITE-ProRule" id="PRU01023"/>
    </source>
</evidence>
<accession>A0AAE0P4T9</accession>
<dbReference type="Gene3D" id="3.40.50.150">
    <property type="entry name" value="Vaccinia Virus protein VP39"/>
    <property type="match status" value="1"/>
</dbReference>
<dbReference type="GO" id="GO:0005730">
    <property type="term" value="C:nucleolus"/>
    <property type="evidence" value="ECO:0007669"/>
    <property type="project" value="UniProtKB-SubCell"/>
</dbReference>
<dbReference type="PANTHER" id="PTHR22807:SF30">
    <property type="entry name" value="28S RRNA (CYTOSINE(4447)-C(5))-METHYLTRANSFERASE-RELATED"/>
    <property type="match status" value="1"/>
</dbReference>
<dbReference type="PROSITE" id="PS51686">
    <property type="entry name" value="SAM_MT_RSMB_NOP"/>
    <property type="match status" value="1"/>
</dbReference>
<evidence type="ECO:0000256" key="2">
    <source>
        <dbReference type="ARBA" id="ARBA00007494"/>
    </source>
</evidence>
<feature type="compositionally biased region" description="Basic and acidic residues" evidence="11">
    <location>
        <begin position="124"/>
        <end position="138"/>
    </location>
</feature>
<dbReference type="CDD" id="cd02440">
    <property type="entry name" value="AdoMet_MTases"/>
    <property type="match status" value="1"/>
</dbReference>
<dbReference type="GO" id="GO:0070475">
    <property type="term" value="P:rRNA base methylation"/>
    <property type="evidence" value="ECO:0007669"/>
    <property type="project" value="TreeGrafter"/>
</dbReference>
<name>A0AAE0P4T9_9PEZI</name>
<organism evidence="13 14">
    <name type="scientific">Podospora didyma</name>
    <dbReference type="NCBI Taxonomy" id="330526"/>
    <lineage>
        <taxon>Eukaryota</taxon>
        <taxon>Fungi</taxon>
        <taxon>Dikarya</taxon>
        <taxon>Ascomycota</taxon>
        <taxon>Pezizomycotina</taxon>
        <taxon>Sordariomycetes</taxon>
        <taxon>Sordariomycetidae</taxon>
        <taxon>Sordariales</taxon>
        <taxon>Podosporaceae</taxon>
        <taxon>Podospora</taxon>
    </lineage>
</organism>
<dbReference type="PANTHER" id="PTHR22807">
    <property type="entry name" value="NOP2 YEAST -RELATED NOL1/NOP2/FMU SUN DOMAIN-CONTAINING"/>
    <property type="match status" value="1"/>
</dbReference>
<dbReference type="Pfam" id="PF22458">
    <property type="entry name" value="RsmF-B_ferredox"/>
    <property type="match status" value="1"/>
</dbReference>
<keyword evidence="3" id="KW-0690">Ribosome biogenesis</keyword>
<feature type="region of interest" description="Disordered" evidence="11">
    <location>
        <begin position="640"/>
        <end position="783"/>
    </location>
</feature>
<feature type="region of interest" description="Disordered" evidence="11">
    <location>
        <begin position="1"/>
        <end position="152"/>
    </location>
</feature>